<reference evidence="4" key="1">
    <citation type="submission" date="2016-06" db="UniProtKB">
        <authorList>
            <consortium name="WormBaseParasite"/>
        </authorList>
    </citation>
    <scope>IDENTIFICATION</scope>
</reference>
<evidence type="ECO:0000313" key="3">
    <source>
        <dbReference type="Proteomes" id="UP000279833"/>
    </source>
</evidence>
<feature type="compositionally biased region" description="Polar residues" evidence="1">
    <location>
        <begin position="318"/>
        <end position="337"/>
    </location>
</feature>
<dbReference type="InterPro" id="IPR039360">
    <property type="entry name" value="Ras_GTPase"/>
</dbReference>
<proteinExistence type="predicted"/>
<gene>
    <name evidence="2" type="ORF">SCUD_LOCUS675</name>
</gene>
<dbReference type="WBParaSite" id="SCUD_0000067401-mRNA-1">
    <property type="protein sequence ID" value="SCUD_0000067401-mRNA-1"/>
    <property type="gene ID" value="SCUD_0000067401"/>
</dbReference>
<name>A0A183JDB3_9TREM</name>
<dbReference type="EMBL" id="UZAK01000487">
    <property type="protein sequence ID" value="VDO63144.1"/>
    <property type="molecule type" value="Genomic_DNA"/>
</dbReference>
<feature type="region of interest" description="Disordered" evidence="1">
    <location>
        <begin position="17"/>
        <end position="38"/>
    </location>
</feature>
<accession>A0A183JDB3</accession>
<dbReference type="STRING" id="6186.A0A183JDB3"/>
<evidence type="ECO:0000313" key="4">
    <source>
        <dbReference type="WBParaSite" id="SCUD_0000067401-mRNA-1"/>
    </source>
</evidence>
<sequence length="483" mass="55005">MDQCFRRLRSLSTPKLKDDRLYNNNNNDDDDIQYSMPPSKNRSELTLMDLHQSSDLIIVSKPNVHSLIKLGRNHDYKEDYGKYLNLTIIQKPILDYRFTPPLNRSLISLKRLINPSQDAQRRKENCLNVWIQEAKGLTIKNRYYCTILVNGTICARTTIKQMTDMLFWGEEFDLSGLTNCSDLTIEIWKVCDTKASSPSHRHRTASPYRLTASNLRQQTNTSPPMRKVMMTCTKAADDGSVSPPDFTALRNSVILDDLSTTYTNNDEVSSRQKRRKFKSSKMANPTLIATVNISLSDISNCGEIESWYTPNLNDSILSSGQLKQSDNKNSGESSVNKTKSKGRRSNRHDIHLNLIQIRVKIRYRALTVLPLTSYARLENNLCQFQLPKTISLSNGTDKLSSFKFDPNPPLTTSDRPDLIQLLSSLDPWLNVKAKAELAGAIVVLQQARGQVTEFLASLILCEVKKQSRFISSFFVFVIMSWFL</sequence>
<dbReference type="InterPro" id="IPR035892">
    <property type="entry name" value="C2_domain_sf"/>
</dbReference>
<feature type="region of interest" description="Disordered" evidence="1">
    <location>
        <begin position="318"/>
        <end position="345"/>
    </location>
</feature>
<organism evidence="4">
    <name type="scientific">Schistosoma curassoni</name>
    <dbReference type="NCBI Taxonomy" id="6186"/>
    <lineage>
        <taxon>Eukaryota</taxon>
        <taxon>Metazoa</taxon>
        <taxon>Spiralia</taxon>
        <taxon>Lophotrochozoa</taxon>
        <taxon>Platyhelminthes</taxon>
        <taxon>Trematoda</taxon>
        <taxon>Digenea</taxon>
        <taxon>Strigeidida</taxon>
        <taxon>Schistosomatoidea</taxon>
        <taxon>Schistosomatidae</taxon>
        <taxon>Schistosoma</taxon>
    </lineage>
</organism>
<dbReference type="Proteomes" id="UP000279833">
    <property type="component" value="Unassembled WGS sequence"/>
</dbReference>
<evidence type="ECO:0000313" key="2">
    <source>
        <dbReference type="EMBL" id="VDO63144.1"/>
    </source>
</evidence>
<dbReference type="Gene3D" id="2.60.40.150">
    <property type="entry name" value="C2 domain"/>
    <property type="match status" value="1"/>
</dbReference>
<dbReference type="PANTHER" id="PTHR10194">
    <property type="entry name" value="RAS GTPASE-ACTIVATING PROTEINS"/>
    <property type="match status" value="1"/>
</dbReference>
<reference evidence="2 3" key="2">
    <citation type="submission" date="2018-11" db="EMBL/GenBank/DDBJ databases">
        <authorList>
            <consortium name="Pathogen Informatics"/>
        </authorList>
    </citation>
    <scope>NUCLEOTIDE SEQUENCE [LARGE SCALE GENOMIC DNA]</scope>
    <source>
        <strain evidence="2">Dakar</strain>
        <strain evidence="3">Dakar, Senegal</strain>
    </source>
</reference>
<evidence type="ECO:0000256" key="1">
    <source>
        <dbReference type="SAM" id="MobiDB-lite"/>
    </source>
</evidence>
<dbReference type="AlphaFoldDB" id="A0A183JDB3"/>
<dbReference type="PANTHER" id="PTHR10194:SF60">
    <property type="entry name" value="RAS GTPASE-ACTIVATING PROTEIN RASKOL"/>
    <property type="match status" value="1"/>
</dbReference>
<keyword evidence="3" id="KW-1185">Reference proteome</keyword>
<protein>
    <submittedName>
        <fullName evidence="4">C2 domain-containing protein</fullName>
    </submittedName>
</protein>
<dbReference type="SUPFAM" id="SSF49562">
    <property type="entry name" value="C2 domain (Calcium/lipid-binding domain, CaLB)"/>
    <property type="match status" value="1"/>
</dbReference>